<accession>A0A317EU58</accession>
<dbReference type="Pfam" id="PF12706">
    <property type="entry name" value="Lactamase_B_2"/>
    <property type="match status" value="1"/>
</dbReference>
<evidence type="ECO:0000259" key="2">
    <source>
        <dbReference type="Pfam" id="PF12706"/>
    </source>
</evidence>
<protein>
    <submittedName>
        <fullName evidence="3">MBL fold metallo-hydrolase</fullName>
    </submittedName>
</protein>
<dbReference type="PANTHER" id="PTHR43546:SF9">
    <property type="entry name" value="L-ASCORBATE-6-PHOSPHATE LACTONASE ULAG-RELATED"/>
    <property type="match status" value="1"/>
</dbReference>
<dbReference type="Gene3D" id="3.60.15.10">
    <property type="entry name" value="Ribonuclease Z/Hydroxyacylglutathione hydrolase-like"/>
    <property type="match status" value="1"/>
</dbReference>
<dbReference type="EMBL" id="QGNY01000007">
    <property type="protein sequence ID" value="PWS30481.1"/>
    <property type="molecule type" value="Genomic_DNA"/>
</dbReference>
<dbReference type="GO" id="GO:0016787">
    <property type="term" value="F:hydrolase activity"/>
    <property type="evidence" value="ECO:0007669"/>
    <property type="project" value="UniProtKB-KW"/>
</dbReference>
<evidence type="ECO:0000313" key="4">
    <source>
        <dbReference type="Proteomes" id="UP000245391"/>
    </source>
</evidence>
<proteinExistence type="predicted"/>
<dbReference type="PANTHER" id="PTHR43546">
    <property type="entry name" value="UPF0173 METAL-DEPENDENT HYDROLASE MJ1163-RELATED"/>
    <property type="match status" value="1"/>
</dbReference>
<dbReference type="OrthoDB" id="9805728at2"/>
<dbReference type="InterPro" id="IPR050114">
    <property type="entry name" value="UPF0173_UPF0282_UlaG_hydrolase"/>
</dbReference>
<evidence type="ECO:0000256" key="1">
    <source>
        <dbReference type="ARBA" id="ARBA00022801"/>
    </source>
</evidence>
<dbReference type="SUPFAM" id="SSF56281">
    <property type="entry name" value="Metallo-hydrolase/oxidoreductase"/>
    <property type="match status" value="1"/>
</dbReference>
<dbReference type="AlphaFoldDB" id="A0A317EU58"/>
<feature type="domain" description="Metallo-beta-lactamase" evidence="2">
    <location>
        <begin position="28"/>
        <end position="222"/>
    </location>
</feature>
<dbReference type="Proteomes" id="UP000245391">
    <property type="component" value="Unassembled WGS sequence"/>
</dbReference>
<gene>
    <name evidence="3" type="ORF">DF947_18570</name>
</gene>
<evidence type="ECO:0000313" key="3">
    <source>
        <dbReference type="EMBL" id="PWS30481.1"/>
    </source>
</evidence>
<sequence length="262" mass="28475">MNLKNKQPFSATYIGGPTVIFEIGGLRLMTDPTLDEAGSFFKLNENMTETKLKGPAKIPEGLVDIVLLSHDHHFDNLDNAGRSFLTRAGVVLTTKSGAKRLGANSIGLAPGECREFQIPAGGSLFITATAARHGPAGIEPITGEVIGFHLSIENEVRQSLYITGDTVYYNEIEKLAEQINPSYVFIFAGAARPRGPFNLTMSTNDALDTAAAFKNAIIVPVHAEGWSHYTENNDNLWEAFNILGIGYRLILLEPGIPTKLFN</sequence>
<dbReference type="InterPro" id="IPR036866">
    <property type="entry name" value="RibonucZ/Hydroxyglut_hydro"/>
</dbReference>
<comment type="caution">
    <text evidence="3">The sequence shown here is derived from an EMBL/GenBank/DDBJ whole genome shotgun (WGS) entry which is preliminary data.</text>
</comment>
<keyword evidence="4" id="KW-1185">Reference proteome</keyword>
<keyword evidence="1 3" id="KW-0378">Hydrolase</keyword>
<reference evidence="4" key="1">
    <citation type="submission" date="2018-05" db="EMBL/GenBank/DDBJ databases">
        <title>Pedobacter paludis sp. nov., isolated from wetland soil.</title>
        <authorList>
            <person name="Zhang Y."/>
        </authorList>
    </citation>
    <scope>NUCLEOTIDE SEQUENCE [LARGE SCALE GENOMIC DNA]</scope>
    <source>
        <strain evidence="4">R-8</strain>
    </source>
</reference>
<organism evidence="3 4">
    <name type="scientific">Pedobacter paludis</name>
    <dbReference type="NCBI Taxonomy" id="2203212"/>
    <lineage>
        <taxon>Bacteria</taxon>
        <taxon>Pseudomonadati</taxon>
        <taxon>Bacteroidota</taxon>
        <taxon>Sphingobacteriia</taxon>
        <taxon>Sphingobacteriales</taxon>
        <taxon>Sphingobacteriaceae</taxon>
        <taxon>Pedobacter</taxon>
    </lineage>
</organism>
<name>A0A317EU58_9SPHI</name>
<dbReference type="InterPro" id="IPR001279">
    <property type="entry name" value="Metallo-B-lactamas"/>
</dbReference>